<dbReference type="EMBL" id="CAAALY010003215">
    <property type="protein sequence ID" value="VEL08126.1"/>
    <property type="molecule type" value="Genomic_DNA"/>
</dbReference>
<organism evidence="3 4">
    <name type="scientific">Protopolystoma xenopodis</name>
    <dbReference type="NCBI Taxonomy" id="117903"/>
    <lineage>
        <taxon>Eukaryota</taxon>
        <taxon>Metazoa</taxon>
        <taxon>Spiralia</taxon>
        <taxon>Lophotrochozoa</taxon>
        <taxon>Platyhelminthes</taxon>
        <taxon>Monogenea</taxon>
        <taxon>Polyopisthocotylea</taxon>
        <taxon>Polystomatidea</taxon>
        <taxon>Polystomatidae</taxon>
        <taxon>Protopolystoma</taxon>
    </lineage>
</organism>
<evidence type="ECO:0000259" key="2">
    <source>
        <dbReference type="PROSITE" id="PS51111"/>
    </source>
</evidence>
<protein>
    <recommendedName>
        <fullName evidence="2">REJ domain-containing protein</fullName>
    </recommendedName>
</protein>
<evidence type="ECO:0000313" key="3">
    <source>
        <dbReference type="EMBL" id="VEL08126.1"/>
    </source>
</evidence>
<evidence type="ECO:0000256" key="1">
    <source>
        <dbReference type="SAM" id="MobiDB-lite"/>
    </source>
</evidence>
<dbReference type="GO" id="GO:0016020">
    <property type="term" value="C:membrane"/>
    <property type="evidence" value="ECO:0007669"/>
    <property type="project" value="UniProtKB-SubCell"/>
</dbReference>
<feature type="compositionally biased region" description="Low complexity" evidence="1">
    <location>
        <begin position="11"/>
        <end position="30"/>
    </location>
</feature>
<feature type="domain" description="REJ" evidence="2">
    <location>
        <begin position="1"/>
        <end position="70"/>
    </location>
</feature>
<keyword evidence="4" id="KW-1185">Reference proteome</keyword>
<name>A0A3S4ZCN6_9PLAT</name>
<dbReference type="PROSITE" id="PS51111">
    <property type="entry name" value="REJ"/>
    <property type="match status" value="1"/>
</dbReference>
<reference evidence="3" key="1">
    <citation type="submission" date="2018-11" db="EMBL/GenBank/DDBJ databases">
        <authorList>
            <consortium name="Pathogen Informatics"/>
        </authorList>
    </citation>
    <scope>NUCLEOTIDE SEQUENCE</scope>
</reference>
<sequence>MRNQRSTSPLSYNSLMMTSSSSHGSEVSFSTPPDASISNIHLLPASNSISSASSSASMPSLSLDSSNKTPNFGPHTKQNCHQDDTVLRSSAQQWDDETVSISGFSNSSLSELHESTSSSKQARLSKDQITYLTLVSRNKEEVSLDSLLFRIFFCLEYLILTCFTGPNPYGHC</sequence>
<comment type="caution">
    <text evidence="3">The sequence shown here is derived from an EMBL/GenBank/DDBJ whole genome shotgun (WGS) entry which is preliminary data.</text>
</comment>
<feature type="compositionally biased region" description="Polar residues" evidence="1">
    <location>
        <begin position="1"/>
        <end position="10"/>
    </location>
</feature>
<gene>
    <name evidence="3" type="ORF">PXEA_LOCUS1566</name>
</gene>
<feature type="compositionally biased region" description="Low complexity" evidence="1">
    <location>
        <begin position="54"/>
        <end position="66"/>
    </location>
</feature>
<dbReference type="Proteomes" id="UP000784294">
    <property type="component" value="Unassembled WGS sequence"/>
</dbReference>
<dbReference type="AlphaFoldDB" id="A0A3S4ZCN6"/>
<feature type="region of interest" description="Disordered" evidence="1">
    <location>
        <begin position="1"/>
        <end position="32"/>
    </location>
</feature>
<evidence type="ECO:0000313" key="4">
    <source>
        <dbReference type="Proteomes" id="UP000784294"/>
    </source>
</evidence>
<proteinExistence type="predicted"/>
<dbReference type="InterPro" id="IPR014010">
    <property type="entry name" value="REJ_dom"/>
</dbReference>
<accession>A0A3S4ZCN6</accession>
<feature type="region of interest" description="Disordered" evidence="1">
    <location>
        <begin position="54"/>
        <end position="90"/>
    </location>
</feature>